<name>X6MLQ8_RETFI</name>
<feature type="domain" description="MYND-type" evidence="5">
    <location>
        <begin position="133"/>
        <end position="170"/>
    </location>
</feature>
<keyword evidence="2 4" id="KW-0863">Zinc-finger</keyword>
<dbReference type="PROSITE" id="PS01360">
    <property type="entry name" value="ZF_MYND_1"/>
    <property type="match status" value="1"/>
</dbReference>
<dbReference type="GO" id="GO:0008270">
    <property type="term" value="F:zinc ion binding"/>
    <property type="evidence" value="ECO:0007669"/>
    <property type="project" value="UniProtKB-KW"/>
</dbReference>
<dbReference type="Gene3D" id="6.10.140.2220">
    <property type="match status" value="1"/>
</dbReference>
<dbReference type="Pfam" id="PF01753">
    <property type="entry name" value="zf-MYND"/>
    <property type="match status" value="1"/>
</dbReference>
<gene>
    <name evidence="6" type="ORF">RFI_22439</name>
</gene>
<dbReference type="EMBL" id="ASPP01019648">
    <property type="protein sequence ID" value="ETO14928.1"/>
    <property type="molecule type" value="Genomic_DNA"/>
</dbReference>
<keyword evidence="7" id="KW-1185">Reference proteome</keyword>
<evidence type="ECO:0000256" key="2">
    <source>
        <dbReference type="ARBA" id="ARBA00022771"/>
    </source>
</evidence>
<protein>
    <recommendedName>
        <fullName evidence="5">MYND-type domain-containing protein</fullName>
    </recommendedName>
</protein>
<dbReference type="AlphaFoldDB" id="X6MLQ8"/>
<dbReference type="PROSITE" id="PS50865">
    <property type="entry name" value="ZF_MYND_2"/>
    <property type="match status" value="1"/>
</dbReference>
<keyword evidence="3" id="KW-0862">Zinc</keyword>
<evidence type="ECO:0000313" key="6">
    <source>
        <dbReference type="EMBL" id="ETO14928.1"/>
    </source>
</evidence>
<dbReference type="OrthoDB" id="432970at2759"/>
<comment type="caution">
    <text evidence="6">The sequence shown here is derived from an EMBL/GenBank/DDBJ whole genome shotgun (WGS) entry which is preliminary data.</text>
</comment>
<organism evidence="6 7">
    <name type="scientific">Reticulomyxa filosa</name>
    <dbReference type="NCBI Taxonomy" id="46433"/>
    <lineage>
        <taxon>Eukaryota</taxon>
        <taxon>Sar</taxon>
        <taxon>Rhizaria</taxon>
        <taxon>Retaria</taxon>
        <taxon>Foraminifera</taxon>
        <taxon>Monothalamids</taxon>
        <taxon>Reticulomyxidae</taxon>
        <taxon>Reticulomyxa</taxon>
    </lineage>
</organism>
<dbReference type="Proteomes" id="UP000023152">
    <property type="component" value="Unassembled WGS sequence"/>
</dbReference>
<evidence type="ECO:0000259" key="5">
    <source>
        <dbReference type="PROSITE" id="PS50865"/>
    </source>
</evidence>
<sequence>MFPKKNDKRKKSVNDLKKNIITNRKIKKKKTHQDWGTSQCNIKINDKQLETGKKTRKNLSAKQYGYKVVKPLDISEHADNSIEITLDSNSTFQGAMIVEIVDVIPVQEIVRRVMARSIIGEIQNKDHPLANKCIICSRVNSTLRCSRCKCAWYCGQTHQKQDWPFHQTICRSAEGIPRLPETKKNENAIMVSQEGKVDFSEKKENMLCQNLCVDYKMVYILKNTADNIDFVILYTNDVYQVITIQDEDKCIRKKTRSFFQINIYRYYYTNAILSLFHKQKKQDSSSNIITDPMELD</sequence>
<reference evidence="6 7" key="1">
    <citation type="journal article" date="2013" name="Curr. Biol.">
        <title>The Genome of the Foraminiferan Reticulomyxa filosa.</title>
        <authorList>
            <person name="Glockner G."/>
            <person name="Hulsmann N."/>
            <person name="Schleicher M."/>
            <person name="Noegel A.A."/>
            <person name="Eichinger L."/>
            <person name="Gallinger C."/>
            <person name="Pawlowski J."/>
            <person name="Sierra R."/>
            <person name="Euteneuer U."/>
            <person name="Pillet L."/>
            <person name="Moustafa A."/>
            <person name="Platzer M."/>
            <person name="Groth M."/>
            <person name="Szafranski K."/>
            <person name="Schliwa M."/>
        </authorList>
    </citation>
    <scope>NUCLEOTIDE SEQUENCE [LARGE SCALE GENOMIC DNA]</scope>
</reference>
<keyword evidence="1" id="KW-0479">Metal-binding</keyword>
<dbReference type="InterPro" id="IPR002893">
    <property type="entry name" value="Znf_MYND"/>
</dbReference>
<evidence type="ECO:0000313" key="7">
    <source>
        <dbReference type="Proteomes" id="UP000023152"/>
    </source>
</evidence>
<evidence type="ECO:0000256" key="1">
    <source>
        <dbReference type="ARBA" id="ARBA00022723"/>
    </source>
</evidence>
<evidence type="ECO:0000256" key="4">
    <source>
        <dbReference type="PROSITE-ProRule" id="PRU00134"/>
    </source>
</evidence>
<proteinExistence type="predicted"/>
<accession>X6MLQ8</accession>
<evidence type="ECO:0000256" key="3">
    <source>
        <dbReference type="ARBA" id="ARBA00022833"/>
    </source>
</evidence>
<dbReference type="SUPFAM" id="SSF144232">
    <property type="entry name" value="HIT/MYND zinc finger-like"/>
    <property type="match status" value="1"/>
</dbReference>